<dbReference type="InterPro" id="IPR002711">
    <property type="entry name" value="HNH"/>
</dbReference>
<keyword evidence="2" id="KW-1133">Transmembrane helix</keyword>
<dbReference type="Gene3D" id="1.10.30.50">
    <property type="match status" value="1"/>
</dbReference>
<accession>A0A6C0EUJ6</accession>
<dbReference type="EMBL" id="MN738946">
    <property type="protein sequence ID" value="QHT32678.1"/>
    <property type="molecule type" value="Genomic_DNA"/>
</dbReference>
<feature type="transmembrane region" description="Helical" evidence="2">
    <location>
        <begin position="6"/>
        <end position="22"/>
    </location>
</feature>
<evidence type="ECO:0000259" key="3">
    <source>
        <dbReference type="SMART" id="SM00507"/>
    </source>
</evidence>
<feature type="domain" description="HNH nuclease" evidence="3">
    <location>
        <begin position="155"/>
        <end position="205"/>
    </location>
</feature>
<organism evidence="4">
    <name type="scientific">viral metagenome</name>
    <dbReference type="NCBI Taxonomy" id="1070528"/>
    <lineage>
        <taxon>unclassified sequences</taxon>
        <taxon>metagenomes</taxon>
        <taxon>organismal metagenomes</taxon>
    </lineage>
</organism>
<sequence>MKFELIILAITAFFIFNIYSDGKYTKMIFKYKKYYQMAFFAFLGITFYLLVKKNPLRCKSLLLHANNAVKYMPIDKTSMDMLSPILDFTSSKSDDSNGYSEKSFMEHFNDMTNMDENAHGGSLFSPQNKHQQNAEKRLLQSGSKTTKRSVSETKKKYVASMQDWKCGDCKKQLNAWFEVDHKVRLEYGGGNEVENLLALCRECHGKKTAHENM</sequence>
<dbReference type="CDD" id="cd00085">
    <property type="entry name" value="HNHc"/>
    <property type="match status" value="1"/>
</dbReference>
<dbReference type="GO" id="GO:0003676">
    <property type="term" value="F:nucleic acid binding"/>
    <property type="evidence" value="ECO:0007669"/>
    <property type="project" value="InterPro"/>
</dbReference>
<keyword evidence="2" id="KW-0812">Transmembrane</keyword>
<evidence type="ECO:0000313" key="4">
    <source>
        <dbReference type="EMBL" id="QHT32678.1"/>
    </source>
</evidence>
<dbReference type="InterPro" id="IPR003615">
    <property type="entry name" value="HNH_nuc"/>
</dbReference>
<reference evidence="4" key="1">
    <citation type="journal article" date="2020" name="Nature">
        <title>Giant virus diversity and host interactions through global metagenomics.</title>
        <authorList>
            <person name="Schulz F."/>
            <person name="Roux S."/>
            <person name="Paez-Espino D."/>
            <person name="Jungbluth S."/>
            <person name="Walsh D.A."/>
            <person name="Denef V.J."/>
            <person name="McMahon K.D."/>
            <person name="Konstantinidis K.T."/>
            <person name="Eloe-Fadrosh E.A."/>
            <person name="Kyrpides N.C."/>
            <person name="Woyke T."/>
        </authorList>
    </citation>
    <scope>NUCLEOTIDE SEQUENCE</scope>
    <source>
        <strain evidence="4">GVMAG-M-3300009161-30</strain>
    </source>
</reference>
<dbReference type="SMART" id="SM00507">
    <property type="entry name" value="HNHc"/>
    <property type="match status" value="1"/>
</dbReference>
<protein>
    <recommendedName>
        <fullName evidence="3">HNH nuclease domain-containing protein</fullName>
    </recommendedName>
</protein>
<evidence type="ECO:0000256" key="2">
    <source>
        <dbReference type="SAM" id="Phobius"/>
    </source>
</evidence>
<name>A0A6C0EUJ6_9ZZZZ</name>
<dbReference type="GO" id="GO:0004519">
    <property type="term" value="F:endonuclease activity"/>
    <property type="evidence" value="ECO:0007669"/>
    <property type="project" value="InterPro"/>
</dbReference>
<evidence type="ECO:0000256" key="1">
    <source>
        <dbReference type="SAM" id="MobiDB-lite"/>
    </source>
</evidence>
<feature type="transmembrane region" description="Helical" evidence="2">
    <location>
        <begin position="34"/>
        <end position="51"/>
    </location>
</feature>
<dbReference type="AlphaFoldDB" id="A0A6C0EUJ6"/>
<dbReference type="GO" id="GO:0008270">
    <property type="term" value="F:zinc ion binding"/>
    <property type="evidence" value="ECO:0007669"/>
    <property type="project" value="InterPro"/>
</dbReference>
<keyword evidence="2" id="KW-0472">Membrane</keyword>
<dbReference type="Pfam" id="PF01844">
    <property type="entry name" value="HNH"/>
    <property type="match status" value="1"/>
</dbReference>
<proteinExistence type="predicted"/>
<feature type="region of interest" description="Disordered" evidence="1">
    <location>
        <begin position="119"/>
        <end position="150"/>
    </location>
</feature>